<gene>
    <name evidence="4" type="ORF">POSPLADRAFT_1127659</name>
</gene>
<evidence type="ECO:0008006" key="6">
    <source>
        <dbReference type="Google" id="ProtNLM"/>
    </source>
</evidence>
<keyword evidence="3" id="KW-0560">Oxidoreductase</keyword>
<dbReference type="STRING" id="670580.A0A1X6NH47"/>
<dbReference type="RefSeq" id="XP_024344762.1">
    <property type="nucleotide sequence ID" value="XM_024483647.1"/>
</dbReference>
<dbReference type="Pfam" id="PF00106">
    <property type="entry name" value="adh_short"/>
    <property type="match status" value="1"/>
</dbReference>
<organism evidence="4 5">
    <name type="scientific">Postia placenta MAD-698-R-SB12</name>
    <dbReference type="NCBI Taxonomy" id="670580"/>
    <lineage>
        <taxon>Eukaryota</taxon>
        <taxon>Fungi</taxon>
        <taxon>Dikarya</taxon>
        <taxon>Basidiomycota</taxon>
        <taxon>Agaricomycotina</taxon>
        <taxon>Agaricomycetes</taxon>
        <taxon>Polyporales</taxon>
        <taxon>Adustoporiaceae</taxon>
        <taxon>Rhodonia</taxon>
    </lineage>
</organism>
<name>A0A1X6NH47_9APHY</name>
<evidence type="ECO:0000256" key="2">
    <source>
        <dbReference type="ARBA" id="ARBA00022857"/>
    </source>
</evidence>
<accession>A0A1X6NH47</accession>
<dbReference type="InterPro" id="IPR002347">
    <property type="entry name" value="SDR_fam"/>
</dbReference>
<keyword evidence="2" id="KW-0521">NADP</keyword>
<evidence type="ECO:0000313" key="5">
    <source>
        <dbReference type="Proteomes" id="UP000194127"/>
    </source>
</evidence>
<evidence type="ECO:0000313" key="4">
    <source>
        <dbReference type="EMBL" id="OSX67968.1"/>
    </source>
</evidence>
<dbReference type="PANTHER" id="PTHR24320:SF282">
    <property type="entry name" value="WW DOMAIN-CONTAINING OXIDOREDUCTASE"/>
    <property type="match status" value="1"/>
</dbReference>
<dbReference type="GO" id="GO:0016491">
    <property type="term" value="F:oxidoreductase activity"/>
    <property type="evidence" value="ECO:0007669"/>
    <property type="project" value="UniProtKB-KW"/>
</dbReference>
<dbReference type="PRINTS" id="PR00081">
    <property type="entry name" value="GDHRDH"/>
</dbReference>
<dbReference type="AlphaFoldDB" id="A0A1X6NH47"/>
<comment type="similarity">
    <text evidence="1">Belongs to the short-chain dehydrogenases/reductases (SDR) family.</text>
</comment>
<dbReference type="Proteomes" id="UP000194127">
    <property type="component" value="Unassembled WGS sequence"/>
</dbReference>
<dbReference type="OrthoDB" id="191139at2759"/>
<proteinExistence type="inferred from homology"/>
<evidence type="ECO:0000256" key="3">
    <source>
        <dbReference type="ARBA" id="ARBA00023002"/>
    </source>
</evidence>
<evidence type="ECO:0000256" key="1">
    <source>
        <dbReference type="ARBA" id="ARBA00006484"/>
    </source>
</evidence>
<sequence>MGTLLEVWYWCLHIWRYLFPTGHFNANEIPNLTGRVMLHNAKVYMASRSEEKAQLAINELREETGKDAIFLQLDLSSLASVRRAAETFMSKETELHVLINNAGVMGSPLDLLTEDGHDFVFGTNVIGHHLLTKLLLPALLAGKETAPDHHARVITVASSAALLHAINWDALRDGPARRGTCVEHLYYQSKFANVVLARQLAKRYGCDDILSIPVDPGIIRTDIMRNLPAIQRAFLRRVSYPASFGALNPLWAGTMPEALNCNGQFVIPLATVAPCRQEAYDDEVGSRLWDWLEEQVKQ</sequence>
<dbReference type="EMBL" id="KZ110591">
    <property type="protein sequence ID" value="OSX67968.1"/>
    <property type="molecule type" value="Genomic_DNA"/>
</dbReference>
<dbReference type="InterPro" id="IPR036291">
    <property type="entry name" value="NAD(P)-bd_dom_sf"/>
</dbReference>
<dbReference type="PANTHER" id="PTHR24320">
    <property type="entry name" value="RETINOL DEHYDROGENASE"/>
    <property type="match status" value="1"/>
</dbReference>
<protein>
    <recommendedName>
        <fullName evidence="6">NAD(P)-binding protein</fullName>
    </recommendedName>
</protein>
<dbReference type="SUPFAM" id="SSF51735">
    <property type="entry name" value="NAD(P)-binding Rossmann-fold domains"/>
    <property type="match status" value="1"/>
</dbReference>
<dbReference type="GeneID" id="36328596"/>
<keyword evidence="5" id="KW-1185">Reference proteome</keyword>
<dbReference type="Gene3D" id="3.40.50.720">
    <property type="entry name" value="NAD(P)-binding Rossmann-like Domain"/>
    <property type="match status" value="1"/>
</dbReference>
<reference evidence="4 5" key="1">
    <citation type="submission" date="2017-04" db="EMBL/GenBank/DDBJ databases">
        <title>Genome Sequence of the Model Brown-Rot Fungus Postia placenta SB12.</title>
        <authorList>
            <consortium name="DOE Joint Genome Institute"/>
            <person name="Gaskell J."/>
            <person name="Kersten P."/>
            <person name="Larrondo L.F."/>
            <person name="Canessa P."/>
            <person name="Martinez D."/>
            <person name="Hibbett D."/>
            <person name="Schmoll M."/>
            <person name="Kubicek C.P."/>
            <person name="Martinez A.T."/>
            <person name="Yadav J."/>
            <person name="Master E."/>
            <person name="Magnuson J.K."/>
            <person name="James T."/>
            <person name="Yaver D."/>
            <person name="Berka R."/>
            <person name="Labutti K."/>
            <person name="Lipzen A."/>
            <person name="Aerts A."/>
            <person name="Barry K."/>
            <person name="Henrissat B."/>
            <person name="Blanchette R."/>
            <person name="Grigoriev I."/>
            <person name="Cullen D."/>
        </authorList>
    </citation>
    <scope>NUCLEOTIDE SEQUENCE [LARGE SCALE GENOMIC DNA]</scope>
    <source>
        <strain evidence="4 5">MAD-698-R-SB12</strain>
    </source>
</reference>